<gene>
    <name evidence="1" type="ORF">SAMN06265348_107190</name>
</gene>
<dbReference type="OrthoDB" id="1444051at2"/>
<reference evidence="1 2" key="1">
    <citation type="submission" date="2017-05" db="EMBL/GenBank/DDBJ databases">
        <authorList>
            <person name="Varghese N."/>
            <person name="Submissions S."/>
        </authorList>
    </citation>
    <scope>NUCLEOTIDE SEQUENCE [LARGE SCALE GENOMIC DNA]</scope>
    <source>
        <strain evidence="1 2">DSM 19036</strain>
    </source>
</reference>
<organism evidence="1 2">
    <name type="scientific">Pedobacter westerhofensis</name>
    <dbReference type="NCBI Taxonomy" id="425512"/>
    <lineage>
        <taxon>Bacteria</taxon>
        <taxon>Pseudomonadati</taxon>
        <taxon>Bacteroidota</taxon>
        <taxon>Sphingobacteriia</taxon>
        <taxon>Sphingobacteriales</taxon>
        <taxon>Sphingobacteriaceae</taxon>
        <taxon>Pedobacter</taxon>
    </lineage>
</organism>
<dbReference type="AlphaFoldDB" id="A0A521E888"/>
<keyword evidence="2" id="KW-1185">Reference proteome</keyword>
<proteinExistence type="predicted"/>
<accession>A0A521E888</accession>
<dbReference type="Proteomes" id="UP000320300">
    <property type="component" value="Unassembled WGS sequence"/>
</dbReference>
<protein>
    <submittedName>
        <fullName evidence="1">Uncharacterized protein</fullName>
    </submittedName>
</protein>
<evidence type="ECO:0000313" key="2">
    <source>
        <dbReference type="Proteomes" id="UP000320300"/>
    </source>
</evidence>
<sequence length="90" mass="10372">MRTSLNKIKAIDDFLSGRMVPEDSLLFEANMLLDSDLVSDMRHQENTYAMIRQYGRKKIKEEIAAVQAKLAAAPQHQGFIKRIAQFFKKD</sequence>
<dbReference type="EMBL" id="FXTN01000007">
    <property type="protein sequence ID" value="SMO79982.1"/>
    <property type="molecule type" value="Genomic_DNA"/>
</dbReference>
<evidence type="ECO:0000313" key="1">
    <source>
        <dbReference type="EMBL" id="SMO79982.1"/>
    </source>
</evidence>
<dbReference type="RefSeq" id="WP_142529014.1">
    <property type="nucleotide sequence ID" value="NZ_CBCSJO010000007.1"/>
</dbReference>
<name>A0A521E888_9SPHI</name>